<keyword evidence="1" id="KW-0732">Signal</keyword>
<protein>
    <submittedName>
        <fullName evidence="2">Uncharacterized protein</fullName>
    </submittedName>
</protein>
<reference evidence="2" key="2">
    <citation type="submission" date="2023-06" db="EMBL/GenBank/DDBJ databases">
        <authorList>
            <person name="Kobayashi Y."/>
            <person name="Kayamori A."/>
            <person name="Aoki K."/>
            <person name="Shiwa Y."/>
            <person name="Fujita N."/>
            <person name="Sugita T."/>
            <person name="Iwasaki W."/>
            <person name="Tanaka N."/>
            <person name="Takashima M."/>
        </authorList>
    </citation>
    <scope>NUCLEOTIDE SEQUENCE</scope>
    <source>
        <strain evidence="2">HIS016</strain>
    </source>
</reference>
<gene>
    <name evidence="2" type="ORF">CspeluHIS016_0402630</name>
</gene>
<reference evidence="2" key="1">
    <citation type="journal article" date="2023" name="BMC Genomics">
        <title>Chromosome-level genome assemblies of Cutaneotrichosporon spp. (Trichosporonales, Basidiomycota) reveal imbalanced evolution between nucleotide sequences and chromosome synteny.</title>
        <authorList>
            <person name="Kobayashi Y."/>
            <person name="Kayamori A."/>
            <person name="Aoki K."/>
            <person name="Shiwa Y."/>
            <person name="Matsutani M."/>
            <person name="Fujita N."/>
            <person name="Sugita T."/>
            <person name="Iwasaki W."/>
            <person name="Tanaka N."/>
            <person name="Takashima M."/>
        </authorList>
    </citation>
    <scope>NUCLEOTIDE SEQUENCE</scope>
    <source>
        <strain evidence="2">HIS016</strain>
    </source>
</reference>
<dbReference type="EMBL" id="BTCM01000004">
    <property type="protein sequence ID" value="GMK57429.1"/>
    <property type="molecule type" value="Genomic_DNA"/>
</dbReference>
<evidence type="ECO:0000313" key="2">
    <source>
        <dbReference type="EMBL" id="GMK57429.1"/>
    </source>
</evidence>
<evidence type="ECO:0000256" key="1">
    <source>
        <dbReference type="SAM" id="SignalP"/>
    </source>
</evidence>
<dbReference type="Proteomes" id="UP001222932">
    <property type="component" value="Unassembled WGS sequence"/>
</dbReference>
<sequence length="198" mass="20279">MLLTALFTAALAAISVQAADAGLPLMNVTAAGSRITVPNADTTIPANGTLYINWKWEETTTPNLMVLLINSNKTIFHPAGNTPSGTSGLAGKGLYDTKERVLANKTTVSFGPIDPPGDIAIKAGDGYQVVLAWENKGDDAATNPYNFLVSSNFTIGPKGPQELPEGVEPWNAPPASGAARAGVPAAIALLAVGVAALA</sequence>
<feature type="signal peptide" evidence="1">
    <location>
        <begin position="1"/>
        <end position="18"/>
    </location>
</feature>
<proteinExistence type="predicted"/>
<organism evidence="2 3">
    <name type="scientific">Cutaneotrichosporon spelunceum</name>
    <dbReference type="NCBI Taxonomy" id="1672016"/>
    <lineage>
        <taxon>Eukaryota</taxon>
        <taxon>Fungi</taxon>
        <taxon>Dikarya</taxon>
        <taxon>Basidiomycota</taxon>
        <taxon>Agaricomycotina</taxon>
        <taxon>Tremellomycetes</taxon>
        <taxon>Trichosporonales</taxon>
        <taxon>Trichosporonaceae</taxon>
        <taxon>Cutaneotrichosporon</taxon>
    </lineage>
</organism>
<comment type="caution">
    <text evidence="2">The sequence shown here is derived from an EMBL/GenBank/DDBJ whole genome shotgun (WGS) entry which is preliminary data.</text>
</comment>
<feature type="chain" id="PRO_5042147588" evidence="1">
    <location>
        <begin position="19"/>
        <end position="198"/>
    </location>
</feature>
<evidence type="ECO:0000313" key="3">
    <source>
        <dbReference type="Proteomes" id="UP001222932"/>
    </source>
</evidence>
<keyword evidence="3" id="KW-1185">Reference proteome</keyword>
<name>A0AAD3YD14_9TREE</name>
<accession>A0AAD3YD14</accession>
<dbReference type="AlphaFoldDB" id="A0AAD3YD14"/>